<dbReference type="EMBL" id="CADCWJ010000751">
    <property type="protein sequence ID" value="CAA9581573.1"/>
    <property type="molecule type" value="Genomic_DNA"/>
</dbReference>
<name>A0A6J4VJW2_9BACT</name>
<gene>
    <name evidence="1" type="ORF">AVDCRST_MAG87-3424</name>
</gene>
<sequence length="38" mass="4335">GSLRSAKQPVAPCHHIFRAGLRRWRRGGTHRRTAPGRM</sequence>
<reference evidence="1" key="1">
    <citation type="submission" date="2020-02" db="EMBL/GenBank/DDBJ databases">
        <authorList>
            <person name="Meier V. D."/>
        </authorList>
    </citation>
    <scope>NUCLEOTIDE SEQUENCE</scope>
    <source>
        <strain evidence="1">AVDCRST_MAG87</strain>
    </source>
</reference>
<organism evidence="1">
    <name type="scientific">uncultured Thermomicrobiales bacterium</name>
    <dbReference type="NCBI Taxonomy" id="1645740"/>
    <lineage>
        <taxon>Bacteria</taxon>
        <taxon>Pseudomonadati</taxon>
        <taxon>Thermomicrobiota</taxon>
        <taxon>Thermomicrobia</taxon>
        <taxon>Thermomicrobiales</taxon>
        <taxon>environmental samples</taxon>
    </lineage>
</organism>
<feature type="non-terminal residue" evidence="1">
    <location>
        <position position="1"/>
    </location>
</feature>
<evidence type="ECO:0000313" key="1">
    <source>
        <dbReference type="EMBL" id="CAA9581573.1"/>
    </source>
</evidence>
<protein>
    <submittedName>
        <fullName evidence="1">Uncharacterized protein</fullName>
    </submittedName>
</protein>
<feature type="non-terminal residue" evidence="1">
    <location>
        <position position="38"/>
    </location>
</feature>
<dbReference type="AlphaFoldDB" id="A0A6J4VJW2"/>
<proteinExistence type="predicted"/>
<accession>A0A6J4VJW2</accession>